<comment type="caution">
    <text evidence="1">The sequence shown here is derived from an EMBL/GenBank/DDBJ whole genome shotgun (WGS) entry which is preliminary data.</text>
</comment>
<proteinExistence type="predicted"/>
<dbReference type="OrthoDB" id="6362633at2759"/>
<dbReference type="Proteomes" id="UP000242875">
    <property type="component" value="Unassembled WGS sequence"/>
</dbReference>
<gene>
    <name evidence="1" type="ORF">BZG36_01889</name>
</gene>
<organism evidence="1 2">
    <name type="scientific">Bifiguratus adelaidae</name>
    <dbReference type="NCBI Taxonomy" id="1938954"/>
    <lineage>
        <taxon>Eukaryota</taxon>
        <taxon>Fungi</taxon>
        <taxon>Fungi incertae sedis</taxon>
        <taxon>Mucoromycota</taxon>
        <taxon>Mucoromycotina</taxon>
        <taxon>Endogonomycetes</taxon>
        <taxon>Endogonales</taxon>
        <taxon>Endogonales incertae sedis</taxon>
        <taxon>Bifiguratus</taxon>
    </lineage>
</organism>
<protein>
    <recommendedName>
        <fullName evidence="3">Phosphoribulokinase/uridine kinase domain-containing protein</fullName>
    </recommendedName>
</protein>
<name>A0A261Y4H1_9FUNG</name>
<accession>A0A261Y4H1</accession>
<evidence type="ECO:0008006" key="3">
    <source>
        <dbReference type="Google" id="ProtNLM"/>
    </source>
</evidence>
<evidence type="ECO:0000313" key="1">
    <source>
        <dbReference type="EMBL" id="OZJ05492.1"/>
    </source>
</evidence>
<dbReference type="PANTHER" id="PTHR10285">
    <property type="entry name" value="URIDINE KINASE"/>
    <property type="match status" value="1"/>
</dbReference>
<dbReference type="SUPFAM" id="SSF52540">
    <property type="entry name" value="P-loop containing nucleoside triphosphate hydrolases"/>
    <property type="match status" value="1"/>
</dbReference>
<dbReference type="Gene3D" id="3.40.50.300">
    <property type="entry name" value="P-loop containing nucleotide triphosphate hydrolases"/>
    <property type="match status" value="2"/>
</dbReference>
<dbReference type="EMBL" id="MVBO01000014">
    <property type="protein sequence ID" value="OZJ05492.1"/>
    <property type="molecule type" value="Genomic_DNA"/>
</dbReference>
<dbReference type="AlphaFoldDB" id="A0A261Y4H1"/>
<sequence length="253" mass="28671">MNPQGQMDRWVDHLITRLEQLAPEQRLVIAISGIPGSGKTTLTQRLAHDLNERLSTHPLSHSRALMLPMDGFHYPKAYLDTFKDPHLAHARRGAHWTFDPLGKDFLVLAQPVLGVTEPFLGLLALLKQLRHPINDQTPTIYAPSFDHAVGDPVPDDIAILPCHRLILLEGIYVHLNLEPWCDMVPLYDEMWFVDVDMDEARRRVIKRHIEAGLATNETDAANRWETNDGLNAQFILDHHAEPTRTLSSQAGFI</sequence>
<keyword evidence="2" id="KW-1185">Reference proteome</keyword>
<evidence type="ECO:0000313" key="2">
    <source>
        <dbReference type="Proteomes" id="UP000242875"/>
    </source>
</evidence>
<dbReference type="InterPro" id="IPR027417">
    <property type="entry name" value="P-loop_NTPase"/>
</dbReference>
<reference evidence="1 2" key="1">
    <citation type="journal article" date="2017" name="Mycologia">
        <title>Bifiguratus adelaidae, gen. et sp. nov., a new member of Mucoromycotina in endophytic and soil-dwelling habitats.</title>
        <authorList>
            <person name="Torres-Cruz T.J."/>
            <person name="Billingsley Tobias T.L."/>
            <person name="Almatruk M."/>
            <person name="Hesse C."/>
            <person name="Kuske C.R."/>
            <person name="Desiro A."/>
            <person name="Benucci G.M."/>
            <person name="Bonito G."/>
            <person name="Stajich J.E."/>
            <person name="Dunlap C."/>
            <person name="Arnold A.E."/>
            <person name="Porras-Alfaro A."/>
        </authorList>
    </citation>
    <scope>NUCLEOTIDE SEQUENCE [LARGE SCALE GENOMIC DNA]</scope>
    <source>
        <strain evidence="1 2">AZ0501</strain>
    </source>
</reference>